<protein>
    <recommendedName>
        <fullName evidence="5">Oligoendopeptidase</fullName>
    </recommendedName>
</protein>
<keyword evidence="1" id="KW-0472">Membrane</keyword>
<accession>A0A9D2RIS6</accession>
<keyword evidence="1" id="KW-0812">Transmembrane</keyword>
<evidence type="ECO:0008006" key="5">
    <source>
        <dbReference type="Google" id="ProtNLM"/>
    </source>
</evidence>
<comment type="caution">
    <text evidence="3">The sequence shown here is derived from an EMBL/GenBank/DDBJ whole genome shotgun (WGS) entry which is preliminary data.</text>
</comment>
<evidence type="ECO:0000256" key="1">
    <source>
        <dbReference type="SAM" id="Phobius"/>
    </source>
</evidence>
<proteinExistence type="predicted"/>
<evidence type="ECO:0000313" key="4">
    <source>
        <dbReference type="Proteomes" id="UP000886804"/>
    </source>
</evidence>
<feature type="transmembrane region" description="Helical" evidence="1">
    <location>
        <begin position="633"/>
        <end position="657"/>
    </location>
</feature>
<evidence type="ECO:0000313" key="3">
    <source>
        <dbReference type="EMBL" id="HJB06454.1"/>
    </source>
</evidence>
<dbReference type="SUPFAM" id="SSF55486">
    <property type="entry name" value="Metalloproteases ('zincins'), catalytic domain"/>
    <property type="match status" value="1"/>
</dbReference>
<gene>
    <name evidence="3" type="ORF">H9716_01145</name>
</gene>
<dbReference type="AlphaFoldDB" id="A0A9D2RIS6"/>
<dbReference type="Proteomes" id="UP000886804">
    <property type="component" value="Unassembled WGS sequence"/>
</dbReference>
<reference evidence="3" key="1">
    <citation type="journal article" date="2021" name="PeerJ">
        <title>Extensive microbial diversity within the chicken gut microbiome revealed by metagenomics and culture.</title>
        <authorList>
            <person name="Gilroy R."/>
            <person name="Ravi A."/>
            <person name="Getino M."/>
            <person name="Pursley I."/>
            <person name="Horton D.L."/>
            <person name="Alikhan N.F."/>
            <person name="Baker D."/>
            <person name="Gharbi K."/>
            <person name="Hall N."/>
            <person name="Watson M."/>
            <person name="Adriaenssens E.M."/>
            <person name="Foster-Nyarko E."/>
            <person name="Jarju S."/>
            <person name="Secka A."/>
            <person name="Antonio M."/>
            <person name="Oren A."/>
            <person name="Chaudhuri R.R."/>
            <person name="La Ragione R."/>
            <person name="Hildebrand F."/>
            <person name="Pallen M.J."/>
        </authorList>
    </citation>
    <scope>NUCLEOTIDE SEQUENCE</scope>
    <source>
        <strain evidence="3">CHK188-4685</strain>
    </source>
</reference>
<organism evidence="3 4">
    <name type="scientific">Candidatus Enterocloster faecavium</name>
    <dbReference type="NCBI Taxonomy" id="2838560"/>
    <lineage>
        <taxon>Bacteria</taxon>
        <taxon>Bacillati</taxon>
        <taxon>Bacillota</taxon>
        <taxon>Clostridia</taxon>
        <taxon>Lachnospirales</taxon>
        <taxon>Lachnospiraceae</taxon>
        <taxon>Enterocloster</taxon>
    </lineage>
</organism>
<dbReference type="EMBL" id="DWYS01000013">
    <property type="protein sequence ID" value="HJB06454.1"/>
    <property type="molecule type" value="Genomic_DNA"/>
</dbReference>
<evidence type="ECO:0000256" key="2">
    <source>
        <dbReference type="SAM" id="SignalP"/>
    </source>
</evidence>
<dbReference type="Gene3D" id="1.10.1370.30">
    <property type="match status" value="1"/>
</dbReference>
<keyword evidence="1" id="KW-1133">Transmembrane helix</keyword>
<sequence>MRYRKIAGRAAAFLAAAALIGTSPEVTAFAGQRREAQGSWQEPGQDEEVPYGERNYEGVDLTRLEQLLGQLEQSCQGQAVMGTAQDQETSGDSVRIYRQVLRELDWAATQMALADILYSRNMEDAALSAQYEDAAGKTQEAMEMVLLSFQRALQMPGGAVLKEEMGPEIAGAVERYEPASDNLIQLWSQELELMLRYNQAYSEGAVVNVDGQDWDYAALDEAGLNYEDYERIYMELEKENNRRLGEIYLDLVQVRDQIARESGYDTYSDYAYEAVYGRDFTPEDTETLYGPIKDSALLLLEDCWYAQAEDVSDAVSQDTEELLDQVQSCVEDMDQELGETFSYMRRLGLYDMDWSGENKSRSGSFTIDMPYYGDAFVFLTKDSGFQDFFSLAHEFGHFASVCRENTPWLYQASYTDVCEIQSQGLELLMLHYRDSLFGELAADAQLQNVGNAMDSIVVGAMLDEFETWVYDHPDMSLEELNWRFGQINGEYDQWYFTNDQDGLCYSWVNIGHLFQNPLYYISYATSAYPALELWLDSQTDWQGAVDRYMELSALGVSQPYQMAVDTCGLGSIFEENAIGRLTERVGRTLELDSYGEDEEIPWDGPLPREEEIPPDIEENGASGNQGMKSLARLLIMGLAAVMELQLACFAVGAVILWEIRRRKQ</sequence>
<name>A0A9D2RIS6_9FIRM</name>
<feature type="chain" id="PRO_5039214196" description="Oligoendopeptidase" evidence="2">
    <location>
        <begin position="29"/>
        <end position="664"/>
    </location>
</feature>
<reference evidence="3" key="2">
    <citation type="submission" date="2021-04" db="EMBL/GenBank/DDBJ databases">
        <authorList>
            <person name="Gilroy R."/>
        </authorList>
    </citation>
    <scope>NUCLEOTIDE SEQUENCE</scope>
    <source>
        <strain evidence="3">CHK188-4685</strain>
    </source>
</reference>
<keyword evidence="2" id="KW-0732">Signal</keyword>
<feature type="signal peptide" evidence="2">
    <location>
        <begin position="1"/>
        <end position="28"/>
    </location>
</feature>